<dbReference type="Pfam" id="PF23572">
    <property type="entry name" value="GH3_C"/>
    <property type="match status" value="1"/>
</dbReference>
<dbReference type="Pfam" id="PF03321">
    <property type="entry name" value="GH3"/>
    <property type="match status" value="1"/>
</dbReference>
<comment type="caution">
    <text evidence="4">The sequence shown here is derived from an EMBL/GenBank/DDBJ whole genome shotgun (WGS) entry which is preliminary data.</text>
</comment>
<proteinExistence type="inferred from homology"/>
<dbReference type="Proteomes" id="UP000822688">
    <property type="component" value="Chromosome 2"/>
</dbReference>
<evidence type="ECO:0000313" key="5">
    <source>
        <dbReference type="Proteomes" id="UP000822688"/>
    </source>
</evidence>
<protein>
    <submittedName>
        <fullName evidence="4">Uncharacterized protein</fullName>
    </submittedName>
</protein>
<dbReference type="PANTHER" id="PTHR31901:SF48">
    <property type="entry name" value="INDOLE-3-ACETIC ACID-AMIDO SYNTHETASE GH3.10"/>
    <property type="match status" value="1"/>
</dbReference>
<accession>A0A8T0J0C2</accession>
<dbReference type="InterPro" id="IPR055377">
    <property type="entry name" value="GH3_M"/>
</dbReference>
<comment type="similarity">
    <text evidence="1">Belongs to the IAA-amido conjugating enzyme family.</text>
</comment>
<feature type="domain" description="GH3 middle" evidence="2">
    <location>
        <begin position="391"/>
        <end position="463"/>
    </location>
</feature>
<feature type="domain" description="GH3 C-terminal" evidence="3">
    <location>
        <begin position="478"/>
        <end position="594"/>
    </location>
</feature>
<evidence type="ECO:0000259" key="3">
    <source>
        <dbReference type="Pfam" id="PF23572"/>
    </source>
</evidence>
<organism evidence="4 5">
    <name type="scientific">Ceratodon purpureus</name>
    <name type="common">Fire moss</name>
    <name type="synonym">Dicranum purpureum</name>
    <dbReference type="NCBI Taxonomy" id="3225"/>
    <lineage>
        <taxon>Eukaryota</taxon>
        <taxon>Viridiplantae</taxon>
        <taxon>Streptophyta</taxon>
        <taxon>Embryophyta</taxon>
        <taxon>Bryophyta</taxon>
        <taxon>Bryophytina</taxon>
        <taxon>Bryopsida</taxon>
        <taxon>Dicranidae</taxon>
        <taxon>Pseudoditrichales</taxon>
        <taxon>Ditrichaceae</taxon>
        <taxon>Ceratodon</taxon>
    </lineage>
</organism>
<evidence type="ECO:0000259" key="2">
    <source>
        <dbReference type="Pfam" id="PF23571"/>
    </source>
</evidence>
<evidence type="ECO:0000313" key="4">
    <source>
        <dbReference type="EMBL" id="KAG0589055.1"/>
    </source>
</evidence>
<reference evidence="4" key="1">
    <citation type="submission" date="2020-06" db="EMBL/GenBank/DDBJ databases">
        <title>WGS assembly of Ceratodon purpureus strain R40.</title>
        <authorList>
            <person name="Carey S.B."/>
            <person name="Jenkins J."/>
            <person name="Shu S."/>
            <person name="Lovell J.T."/>
            <person name="Sreedasyam A."/>
            <person name="Maumus F."/>
            <person name="Tiley G.P."/>
            <person name="Fernandez-Pozo N."/>
            <person name="Barry K."/>
            <person name="Chen C."/>
            <person name="Wang M."/>
            <person name="Lipzen A."/>
            <person name="Daum C."/>
            <person name="Saski C.A."/>
            <person name="Payton A.C."/>
            <person name="Mcbreen J.C."/>
            <person name="Conrad R.E."/>
            <person name="Kollar L.M."/>
            <person name="Olsson S."/>
            <person name="Huttunen S."/>
            <person name="Landis J.B."/>
            <person name="Wickett N.J."/>
            <person name="Johnson M.G."/>
            <person name="Rensing S.A."/>
            <person name="Grimwood J."/>
            <person name="Schmutz J."/>
            <person name="Mcdaniel S.F."/>
        </authorList>
    </citation>
    <scope>NUCLEOTIDE SEQUENCE</scope>
    <source>
        <strain evidence="4">R40</strain>
    </source>
</reference>
<evidence type="ECO:0000256" key="1">
    <source>
        <dbReference type="ARBA" id="ARBA00008068"/>
    </source>
</evidence>
<dbReference type="InterPro" id="IPR055378">
    <property type="entry name" value="GH3_C"/>
</dbReference>
<keyword evidence="5" id="KW-1185">Reference proteome</keyword>
<dbReference type="GO" id="GO:0016881">
    <property type="term" value="F:acid-amino acid ligase activity"/>
    <property type="evidence" value="ECO:0007669"/>
    <property type="project" value="TreeGrafter"/>
</dbReference>
<dbReference type="GO" id="GO:0005737">
    <property type="term" value="C:cytoplasm"/>
    <property type="evidence" value="ECO:0007669"/>
    <property type="project" value="TreeGrafter"/>
</dbReference>
<dbReference type="Pfam" id="PF23571">
    <property type="entry name" value="GH3_M"/>
    <property type="match status" value="1"/>
</dbReference>
<dbReference type="InterPro" id="IPR004993">
    <property type="entry name" value="GH3"/>
</dbReference>
<dbReference type="EMBL" id="CM026422">
    <property type="protein sequence ID" value="KAG0589055.1"/>
    <property type="molecule type" value="Genomic_DNA"/>
</dbReference>
<name>A0A8T0J0C2_CERPU</name>
<gene>
    <name evidence="4" type="ORF">KC19_2G288100</name>
</gene>
<dbReference type="PANTHER" id="PTHR31901">
    <property type="entry name" value="GH3 DOMAIN-CONTAINING PROTEIN"/>
    <property type="match status" value="1"/>
</dbReference>
<sequence length="620" mass="68561">MAPAENGARSEAAVEQAQKSKSNNAELLQLHRGGIPFVMPSKRGIDTSAPDFEVETVLDLLGEDVMYIQHVVLREVLELQADAEYLRRLGLNGRNDVESFRKCVPVVSYSDMEADILKVVNGESATSIFTVDPITHFNMSSGTTGGKPKYVPATKKAQEAQFGFPPLASALFRRLLPWPGKALNFALAGEIKSTPSGLKAGAMSSFVYRNPRFLNREVGGPNDEFCVPNEVILCGDPNQGMYCHLVCALARAPEIARVSALFAATVAAGTRVLRKQWREIVEDIRTGTLNSCITHPEMRAAVERTLKPNPDLASMIERECFQEDWAGIFPRLFPNAHYVGCVLSGSMLQYAPTLQHFAGHLPLVSAAYVASEAGLIGLNPNMKCAPQDITYMLWPENAYYEFIPIDDNSGEGMQVLEACDLEVGKEYEILVTNYSGLYRYRLGDSIRVTSFHKTLPLFAFVRRLSVVLSVHVEKTDEEELQAAVDNVAAILKESNVASEICDYTCTTDVSSNPGRYVIFCEMLDSSNLSEEILQKCANTFDASFSYVYQRWRGNGFIAPLRLCIVREGAFTKLMNSAMARGATASQYKPPRCLYHPQGLEVLQKETLRTFYSTLAPASRT</sequence>
<dbReference type="AlphaFoldDB" id="A0A8T0J0C2"/>